<evidence type="ECO:0000313" key="12">
    <source>
        <dbReference type="Proteomes" id="UP000516384"/>
    </source>
</evidence>
<dbReference type="InterPro" id="IPR025121">
    <property type="entry name" value="GTPase_HflX_N"/>
</dbReference>
<dbReference type="AlphaFoldDB" id="A0A7H0Y1V5"/>
<dbReference type="GO" id="GO:0003924">
    <property type="term" value="F:GTPase activity"/>
    <property type="evidence" value="ECO:0007669"/>
    <property type="project" value="UniProtKB-UniRule"/>
</dbReference>
<evidence type="ECO:0000313" key="11">
    <source>
        <dbReference type="EMBL" id="QNR65063.1"/>
    </source>
</evidence>
<evidence type="ECO:0000256" key="8">
    <source>
        <dbReference type="PIRSR" id="PIRSR006809-2"/>
    </source>
</evidence>
<dbReference type="GO" id="GO:0046872">
    <property type="term" value="F:metal ion binding"/>
    <property type="evidence" value="ECO:0007669"/>
    <property type="project" value="UniProtKB-KW"/>
</dbReference>
<evidence type="ECO:0000256" key="4">
    <source>
        <dbReference type="ARBA" id="ARBA00022842"/>
    </source>
</evidence>
<dbReference type="InterPro" id="IPR032305">
    <property type="entry name" value="GTP-bd_M"/>
</dbReference>
<comment type="similarity">
    <text evidence="6">Belongs to the TRAFAC class OBG-HflX-like GTPase superfamily. HflX GTPase family.</text>
</comment>
<dbReference type="PRINTS" id="PR00326">
    <property type="entry name" value="GTP1OBG"/>
</dbReference>
<dbReference type="SUPFAM" id="SSF52540">
    <property type="entry name" value="P-loop containing nucleoside triphosphate hydrolases"/>
    <property type="match status" value="1"/>
</dbReference>
<evidence type="ECO:0000259" key="10">
    <source>
        <dbReference type="PROSITE" id="PS51705"/>
    </source>
</evidence>
<dbReference type="Proteomes" id="UP000516384">
    <property type="component" value="Chromosome"/>
</dbReference>
<evidence type="ECO:0000256" key="3">
    <source>
        <dbReference type="ARBA" id="ARBA00022741"/>
    </source>
</evidence>
<feature type="binding site" evidence="8">
    <location>
        <position position="221"/>
    </location>
    <ligand>
        <name>Mg(2+)</name>
        <dbReference type="ChEBI" id="CHEBI:18420"/>
    </ligand>
</feature>
<dbReference type="CDD" id="cd01878">
    <property type="entry name" value="HflX"/>
    <property type="match status" value="1"/>
</dbReference>
<dbReference type="InterPro" id="IPR027417">
    <property type="entry name" value="P-loop_NTPase"/>
</dbReference>
<keyword evidence="1 6" id="KW-0963">Cytoplasm</keyword>
<dbReference type="InterPro" id="IPR006073">
    <property type="entry name" value="GTP-bd"/>
</dbReference>
<keyword evidence="2 8" id="KW-0479">Metal-binding</keyword>
<sequence>MANSTHDTQTEMQDKAVLVSLITDEVKRSGINTEYSLDELVKLAETAGVEVLSVLTQNKEAKDSKWFIGKGKVEELRAVAEELGANTAIFDQELSGAQVRNLEESLDLKIIDRTQLILDIFAQRAKTREGIIQVELAQLSYLLPRLSGHGKNLSRLGGGIGTRGPGESKLETDRRHIRDRISDLKRQLEEVTRHRYLHRERRQKSGIVQVALVGYTNAGKSTLLKQLTAADVYIENQLFATLDPTSRTMELPSGKEVILTDTVGFIQNLPHDLVASFRATLEEANEAHLILHVVDASSDMRDEQMKVVETILQQLGAADKPQIVLFNKKDACTPEQLQMLPSGEGYLKISAFDEGDLLRIRELIQEHLSGDTLRFRIPAERGDLTSVLYRIGDVLLTEYDGNDVIYEVEIQRGEYEKYGHALSEFTEG</sequence>
<dbReference type="EMBL" id="CP061172">
    <property type="protein sequence ID" value="QNR65063.1"/>
    <property type="molecule type" value="Genomic_DNA"/>
</dbReference>
<dbReference type="InterPro" id="IPR016496">
    <property type="entry name" value="GTPase_HflX"/>
</dbReference>
<dbReference type="GO" id="GO:0005737">
    <property type="term" value="C:cytoplasm"/>
    <property type="evidence" value="ECO:0007669"/>
    <property type="project" value="UniProtKB-SubCell"/>
</dbReference>
<keyword evidence="3 6" id="KW-0547">Nucleotide-binding</keyword>
<organism evidence="11 12">
    <name type="scientific">Paenibacillus peoriae</name>
    <dbReference type="NCBI Taxonomy" id="59893"/>
    <lineage>
        <taxon>Bacteria</taxon>
        <taxon>Bacillati</taxon>
        <taxon>Bacillota</taxon>
        <taxon>Bacilli</taxon>
        <taxon>Bacillales</taxon>
        <taxon>Paenibacillaceae</taxon>
        <taxon>Paenibacillus</taxon>
    </lineage>
</organism>
<dbReference type="Gene3D" id="6.10.250.2860">
    <property type="match status" value="1"/>
</dbReference>
<feature type="binding site" evidence="7">
    <location>
        <begin position="261"/>
        <end position="264"/>
    </location>
    <ligand>
        <name>GTP</name>
        <dbReference type="ChEBI" id="CHEBI:37565"/>
    </ligand>
</feature>
<dbReference type="PROSITE" id="PS51705">
    <property type="entry name" value="G_HFLX"/>
    <property type="match status" value="1"/>
</dbReference>
<dbReference type="GO" id="GO:0005525">
    <property type="term" value="F:GTP binding"/>
    <property type="evidence" value="ECO:0007669"/>
    <property type="project" value="UniProtKB-UniRule"/>
</dbReference>
<protein>
    <recommendedName>
        <fullName evidence="6">GTPase HflX</fullName>
    </recommendedName>
    <alternativeName>
        <fullName evidence="6">GTP-binding protein HflX</fullName>
    </alternativeName>
</protein>
<gene>
    <name evidence="6 11" type="primary">hflX</name>
    <name evidence="11" type="ORF">IAQ67_14110</name>
</gene>
<feature type="domain" description="Hflx-type G" evidence="10">
    <location>
        <begin position="208"/>
        <end position="372"/>
    </location>
</feature>
<evidence type="ECO:0000256" key="5">
    <source>
        <dbReference type="ARBA" id="ARBA00023134"/>
    </source>
</evidence>
<proteinExistence type="inferred from homology"/>
<dbReference type="Pfam" id="PF16360">
    <property type="entry name" value="GTP-bdg_M"/>
    <property type="match status" value="1"/>
</dbReference>
<dbReference type="PANTHER" id="PTHR10229:SF0">
    <property type="entry name" value="GTP-BINDING PROTEIN 6-RELATED"/>
    <property type="match status" value="1"/>
</dbReference>
<comment type="cofactor">
    <cofactor evidence="8">
        <name>Mg(2+)</name>
        <dbReference type="ChEBI" id="CHEBI:18420"/>
    </cofactor>
</comment>
<evidence type="ECO:0000256" key="6">
    <source>
        <dbReference type="HAMAP-Rule" id="MF_00900"/>
    </source>
</evidence>
<feature type="binding site" evidence="7">
    <location>
        <begin position="239"/>
        <end position="243"/>
    </location>
    <ligand>
        <name>GTP</name>
        <dbReference type="ChEBI" id="CHEBI:37565"/>
    </ligand>
</feature>
<dbReference type="PANTHER" id="PTHR10229">
    <property type="entry name" value="GTP-BINDING PROTEIN HFLX"/>
    <property type="match status" value="1"/>
</dbReference>
<comment type="subcellular location">
    <subcellularLocation>
        <location evidence="6">Cytoplasm</location>
    </subcellularLocation>
    <text evidence="6">May associate with membranes.</text>
</comment>
<dbReference type="HAMAP" id="MF_00900">
    <property type="entry name" value="GTPase_HflX"/>
    <property type="match status" value="1"/>
</dbReference>
<dbReference type="GO" id="GO:0043022">
    <property type="term" value="F:ribosome binding"/>
    <property type="evidence" value="ECO:0007669"/>
    <property type="project" value="TreeGrafter"/>
</dbReference>
<comment type="function">
    <text evidence="6">GTPase that associates with the 50S ribosomal subunit and may have a role during protein synthesis or ribosome biogenesis.</text>
</comment>
<keyword evidence="4 8" id="KW-0460">Magnesium</keyword>
<dbReference type="InterPro" id="IPR042108">
    <property type="entry name" value="GTPase_HflX_N_sf"/>
</dbReference>
<feature type="binding site" evidence="7">
    <location>
        <begin position="214"/>
        <end position="221"/>
    </location>
    <ligand>
        <name>GTP</name>
        <dbReference type="ChEBI" id="CHEBI:37565"/>
    </ligand>
</feature>
<dbReference type="Gene3D" id="3.40.50.300">
    <property type="entry name" value="P-loop containing nucleotide triphosphate hydrolases"/>
    <property type="match status" value="1"/>
</dbReference>
<keyword evidence="5 6" id="KW-0342">GTP-binding</keyword>
<keyword evidence="9" id="KW-0175">Coiled coil</keyword>
<name>A0A7H0Y1V5_9BACL</name>
<evidence type="ECO:0000256" key="1">
    <source>
        <dbReference type="ARBA" id="ARBA00022490"/>
    </source>
</evidence>
<comment type="subunit">
    <text evidence="6">Monomer. Associates with the 50S ribosomal subunit.</text>
</comment>
<feature type="binding site" evidence="7">
    <location>
        <begin position="327"/>
        <end position="330"/>
    </location>
    <ligand>
        <name>GTP</name>
        <dbReference type="ChEBI" id="CHEBI:37565"/>
    </ligand>
</feature>
<evidence type="ECO:0000256" key="9">
    <source>
        <dbReference type="SAM" id="Coils"/>
    </source>
</evidence>
<dbReference type="FunFam" id="3.40.50.11060:FF:000001">
    <property type="entry name" value="GTPase HflX"/>
    <property type="match status" value="1"/>
</dbReference>
<accession>A0A7H0Y1V5</accession>
<evidence type="ECO:0000256" key="7">
    <source>
        <dbReference type="PIRSR" id="PIRSR006809-1"/>
    </source>
</evidence>
<dbReference type="InterPro" id="IPR030394">
    <property type="entry name" value="G_HFLX_dom"/>
</dbReference>
<reference evidence="11 12" key="1">
    <citation type="submission" date="2020-09" db="EMBL/GenBank/DDBJ databases">
        <title>Characterization of Paenibacillus peoriae strain ZF390 with broad-spectrum antimicrobial activity as a potential biocontrol agent.</title>
        <authorList>
            <person name="Li L."/>
            <person name="Zhao Y."/>
            <person name="Li B."/>
            <person name="Xie X."/>
        </authorList>
    </citation>
    <scope>NUCLEOTIDE SEQUENCE [LARGE SCALE GENOMIC DNA]</scope>
    <source>
        <strain evidence="11 12">ZF390</strain>
    </source>
</reference>
<dbReference type="Pfam" id="PF13167">
    <property type="entry name" value="GTP-bdg_N"/>
    <property type="match status" value="1"/>
</dbReference>
<dbReference type="PIRSF" id="PIRSF006809">
    <property type="entry name" value="GTP-binding_hflX_prd"/>
    <property type="match status" value="1"/>
</dbReference>
<evidence type="ECO:0000256" key="2">
    <source>
        <dbReference type="ARBA" id="ARBA00022723"/>
    </source>
</evidence>
<dbReference type="NCBIfam" id="TIGR03156">
    <property type="entry name" value="GTP_HflX"/>
    <property type="match status" value="1"/>
</dbReference>
<dbReference type="Gene3D" id="3.40.50.11060">
    <property type="entry name" value="GTPase HflX, N-terminal domain"/>
    <property type="match status" value="1"/>
</dbReference>
<dbReference type="RefSeq" id="WP_103048820.1">
    <property type="nucleotide sequence ID" value="NZ_CP061172.1"/>
</dbReference>
<feature type="coiled-coil region" evidence="9">
    <location>
        <begin position="167"/>
        <end position="194"/>
    </location>
</feature>
<dbReference type="Pfam" id="PF01926">
    <property type="entry name" value="MMR_HSR1"/>
    <property type="match status" value="1"/>
</dbReference>
<feature type="binding site" evidence="8">
    <location>
        <position position="241"/>
    </location>
    <ligand>
        <name>Mg(2+)</name>
        <dbReference type="ChEBI" id="CHEBI:18420"/>
    </ligand>
</feature>